<dbReference type="AlphaFoldDB" id="A0AA51NFM9"/>
<gene>
    <name evidence="2" type="primary">orf218</name>
</gene>
<protein>
    <submittedName>
        <fullName evidence="2">Uncharacterized protein</fullName>
    </submittedName>
</protein>
<dbReference type="EMBL" id="OQ908872">
    <property type="protein sequence ID" value="WMP12581.1"/>
    <property type="molecule type" value="Genomic_DNA"/>
</dbReference>
<proteinExistence type="predicted"/>
<organism evidence="2">
    <name type="scientific">Corynecladia elata</name>
    <dbReference type="NCBI Taxonomy" id="3101723"/>
    <lineage>
        <taxon>Eukaryota</taxon>
        <taxon>Rhodophyta</taxon>
        <taxon>Florideophyceae</taxon>
        <taxon>Rhodymeniophycidae</taxon>
        <taxon>Ceramiales</taxon>
        <taxon>Rhodomelaceae</taxon>
        <taxon>Laurencieae</taxon>
        <taxon>Corynecladia</taxon>
    </lineage>
</organism>
<keyword evidence="1" id="KW-0812">Transmembrane</keyword>
<keyword evidence="1" id="KW-0472">Membrane</keyword>
<dbReference type="GeneID" id="84880538"/>
<keyword evidence="2" id="KW-0934">Plastid</keyword>
<name>A0AA51NFM9_9FLOR</name>
<keyword evidence="2" id="KW-0150">Chloroplast</keyword>
<keyword evidence="1" id="KW-1133">Transmembrane helix</keyword>
<geneLocation type="chloroplast" evidence="2"/>
<reference evidence="2" key="1">
    <citation type="journal article" date="2023" name="J. Phycol.">
        <title>Gene-rich plastid genomes of two parasitic red algal species, Laurencia australis and L. verruciformis (Rhodomelaceae, Ceramiales), and a taxonomic revision of Janczewskia.</title>
        <authorList>
            <person name="Preuss M."/>
            <person name="Diaz-Tapia P."/>
            <person name="Verbruggen H."/>
            <person name="Zuccarello G.C."/>
        </authorList>
    </citation>
    <scope>NUCLEOTIDE SEQUENCE</scope>
    <source>
        <strain evidence="2">B2H</strain>
    </source>
</reference>
<accession>A0AA51NFM9</accession>
<feature type="transmembrane region" description="Helical" evidence="1">
    <location>
        <begin position="6"/>
        <end position="32"/>
    </location>
</feature>
<evidence type="ECO:0000313" key="2">
    <source>
        <dbReference type="EMBL" id="WMP12581.1"/>
    </source>
</evidence>
<dbReference type="RefSeq" id="YP_010951642.1">
    <property type="nucleotide sequence ID" value="NC_082855.1"/>
</dbReference>
<sequence length="33" mass="4004">MYYIIYINIGFLIIFLIFYLLKTLILIDLLCFA</sequence>
<evidence type="ECO:0000256" key="1">
    <source>
        <dbReference type="SAM" id="Phobius"/>
    </source>
</evidence>